<dbReference type="EMBL" id="DWYG01000053">
    <property type="protein sequence ID" value="HJB41592.1"/>
    <property type="molecule type" value="Genomic_DNA"/>
</dbReference>
<keyword evidence="2" id="KW-0472">Membrane</keyword>
<reference evidence="3" key="2">
    <citation type="submission" date="2021-04" db="EMBL/GenBank/DDBJ databases">
        <authorList>
            <person name="Gilroy R."/>
        </authorList>
    </citation>
    <scope>NUCLEOTIDE SEQUENCE</scope>
    <source>
        <strain evidence="3">ChiBcec8-13705</strain>
    </source>
</reference>
<keyword evidence="2" id="KW-1133">Transmembrane helix</keyword>
<keyword evidence="2" id="KW-0812">Transmembrane</keyword>
<evidence type="ECO:0000256" key="2">
    <source>
        <dbReference type="SAM" id="Phobius"/>
    </source>
</evidence>
<evidence type="ECO:0000313" key="4">
    <source>
        <dbReference type="Proteomes" id="UP000886803"/>
    </source>
</evidence>
<organism evidence="3 4">
    <name type="scientific">Candidatus Gemmiger avicola</name>
    <dbReference type="NCBI Taxonomy" id="2838605"/>
    <lineage>
        <taxon>Bacteria</taxon>
        <taxon>Bacillati</taxon>
        <taxon>Bacillota</taxon>
        <taxon>Clostridia</taxon>
        <taxon>Eubacteriales</taxon>
        <taxon>Gemmiger</taxon>
    </lineage>
</organism>
<sequence>MDRAARSKNSGGFPAVVEIAPRRERPRAGNARPYGMGQTGLPPTNAQPAVNRADMESAPTEFGFGLIAIDFRFPHFLTAMANAVRRYGLNHLSPAIFHFLFFIFNF</sequence>
<reference evidence="3" key="1">
    <citation type="journal article" date="2021" name="PeerJ">
        <title>Extensive microbial diversity within the chicken gut microbiome revealed by metagenomics and culture.</title>
        <authorList>
            <person name="Gilroy R."/>
            <person name="Ravi A."/>
            <person name="Getino M."/>
            <person name="Pursley I."/>
            <person name="Horton D.L."/>
            <person name="Alikhan N.F."/>
            <person name="Baker D."/>
            <person name="Gharbi K."/>
            <person name="Hall N."/>
            <person name="Watson M."/>
            <person name="Adriaenssens E.M."/>
            <person name="Foster-Nyarko E."/>
            <person name="Jarju S."/>
            <person name="Secka A."/>
            <person name="Antonio M."/>
            <person name="Oren A."/>
            <person name="Chaudhuri R.R."/>
            <person name="La Ragione R."/>
            <person name="Hildebrand F."/>
            <person name="Pallen M.J."/>
        </authorList>
    </citation>
    <scope>NUCLEOTIDE SEQUENCE</scope>
    <source>
        <strain evidence="3">ChiBcec8-13705</strain>
    </source>
</reference>
<evidence type="ECO:0000256" key="1">
    <source>
        <dbReference type="SAM" id="MobiDB-lite"/>
    </source>
</evidence>
<feature type="transmembrane region" description="Helical" evidence="2">
    <location>
        <begin position="87"/>
        <end position="104"/>
    </location>
</feature>
<protein>
    <submittedName>
        <fullName evidence="3">Uncharacterized protein</fullName>
    </submittedName>
</protein>
<dbReference type="Proteomes" id="UP000886803">
    <property type="component" value="Unassembled WGS sequence"/>
</dbReference>
<accession>A0A9D2M5T5</accession>
<evidence type="ECO:0000313" key="3">
    <source>
        <dbReference type="EMBL" id="HJB41592.1"/>
    </source>
</evidence>
<dbReference type="AlphaFoldDB" id="A0A9D2M5T5"/>
<feature type="region of interest" description="Disordered" evidence="1">
    <location>
        <begin position="1"/>
        <end position="49"/>
    </location>
</feature>
<name>A0A9D2M5T5_9FIRM</name>
<comment type="caution">
    <text evidence="3">The sequence shown here is derived from an EMBL/GenBank/DDBJ whole genome shotgun (WGS) entry which is preliminary data.</text>
</comment>
<proteinExistence type="predicted"/>
<gene>
    <name evidence="3" type="ORF">H9945_03760</name>
</gene>